<dbReference type="PANTHER" id="PTHR11076:SF33">
    <property type="entry name" value="DNA POLYMERASE KAPPA"/>
    <property type="match status" value="1"/>
</dbReference>
<keyword evidence="4" id="KW-0234">DNA repair</keyword>
<dbReference type="SUPFAM" id="SSF56672">
    <property type="entry name" value="DNA/RNA polymerases"/>
    <property type="match status" value="1"/>
</dbReference>
<evidence type="ECO:0000259" key="6">
    <source>
        <dbReference type="PROSITE" id="PS50173"/>
    </source>
</evidence>
<keyword evidence="4" id="KW-0239">DNA-directed DNA polymerase</keyword>
<comment type="subcellular location">
    <subcellularLocation>
        <location evidence="4">Cytoplasm</location>
    </subcellularLocation>
</comment>
<feature type="region of interest" description="Disordered" evidence="5">
    <location>
        <begin position="368"/>
        <end position="405"/>
    </location>
</feature>
<dbReference type="GO" id="GO:0003887">
    <property type="term" value="F:DNA-directed DNA polymerase activity"/>
    <property type="evidence" value="ECO:0007669"/>
    <property type="project" value="UniProtKB-UniRule"/>
</dbReference>
<keyword evidence="4 7" id="KW-0548">Nucleotidyltransferase</keyword>
<dbReference type="AlphaFoldDB" id="A0A496PN61"/>
<dbReference type="Gene3D" id="3.30.1490.100">
    <property type="entry name" value="DNA polymerase, Y-family, little finger domain"/>
    <property type="match status" value="1"/>
</dbReference>
<comment type="similarity">
    <text evidence="1 4">Belongs to the DNA polymerase type-Y family.</text>
</comment>
<dbReference type="GO" id="GO:0005829">
    <property type="term" value="C:cytosol"/>
    <property type="evidence" value="ECO:0007669"/>
    <property type="project" value="TreeGrafter"/>
</dbReference>
<dbReference type="HAMAP" id="MF_01113">
    <property type="entry name" value="DNApol_IV"/>
    <property type="match status" value="1"/>
</dbReference>
<keyword evidence="4" id="KW-0238">DNA-binding</keyword>
<dbReference type="NCBIfam" id="NF002677">
    <property type="entry name" value="PRK02406.1"/>
    <property type="match status" value="1"/>
</dbReference>
<dbReference type="Pfam" id="PF11799">
    <property type="entry name" value="IMS_C"/>
    <property type="match status" value="1"/>
</dbReference>
<comment type="caution">
    <text evidence="7">The sequence shown here is derived from an EMBL/GenBank/DDBJ whole genome shotgun (WGS) entry which is preliminary data.</text>
</comment>
<evidence type="ECO:0000313" key="7">
    <source>
        <dbReference type="EMBL" id="RKW71973.1"/>
    </source>
</evidence>
<gene>
    <name evidence="4" type="primary">dinB</name>
    <name evidence="7" type="ORF">DWQ67_02120</name>
</gene>
<dbReference type="Gene3D" id="1.10.150.20">
    <property type="entry name" value="5' to 3' exonuclease, C-terminal subdomain"/>
    <property type="match status" value="1"/>
</dbReference>
<reference evidence="7 8" key="1">
    <citation type="submission" date="2018-07" db="EMBL/GenBank/DDBJ databases">
        <title>Arthrobacter sp. nov., isolated from raw cow's milk with high bacterial count.</title>
        <authorList>
            <person name="Hahne J."/>
            <person name="Isele D."/>
            <person name="Lipski A."/>
        </authorList>
    </citation>
    <scope>NUCLEOTIDE SEQUENCE [LARGE SCALE GENOMIC DNA]</scope>
    <source>
        <strain evidence="7 8">JZ R-183</strain>
    </source>
</reference>
<evidence type="ECO:0000256" key="2">
    <source>
        <dbReference type="ARBA" id="ARBA00025589"/>
    </source>
</evidence>
<keyword evidence="8" id="KW-1185">Reference proteome</keyword>
<feature type="site" description="Substrate discrimination" evidence="4">
    <location>
        <position position="5"/>
    </location>
</feature>
<dbReference type="GO" id="GO:0000287">
    <property type="term" value="F:magnesium ion binding"/>
    <property type="evidence" value="ECO:0007669"/>
    <property type="project" value="UniProtKB-UniRule"/>
</dbReference>
<dbReference type="SUPFAM" id="SSF100879">
    <property type="entry name" value="Lesion bypass DNA polymerase (Y-family), little finger domain"/>
    <property type="match status" value="1"/>
</dbReference>
<organism evidence="7 8">
    <name type="scientific">Galactobacter caseinivorans</name>
    <dbReference type="NCBI Taxonomy" id="2676123"/>
    <lineage>
        <taxon>Bacteria</taxon>
        <taxon>Bacillati</taxon>
        <taxon>Actinomycetota</taxon>
        <taxon>Actinomycetes</taxon>
        <taxon>Micrococcales</taxon>
        <taxon>Micrococcaceae</taxon>
        <taxon>Galactobacter</taxon>
    </lineage>
</organism>
<keyword evidence="4" id="KW-0963">Cytoplasm</keyword>
<feature type="active site" evidence="4">
    <location>
        <position position="95"/>
    </location>
</feature>
<feature type="domain" description="UmuC" evidence="6">
    <location>
        <begin position="1"/>
        <end position="176"/>
    </location>
</feature>
<keyword evidence="4" id="KW-0515">Mutator protein</keyword>
<dbReference type="Gene3D" id="3.30.70.270">
    <property type="match status" value="1"/>
</dbReference>
<comment type="function">
    <text evidence="2 4">Poorly processive, error-prone DNA polymerase involved in untargeted mutagenesis. Copies undamaged DNA at stalled replication forks, which arise in vivo from mismatched or misaligned primer ends. These misaligned primers can be extended by PolIV. Exhibits no 3'-5' exonuclease (proofreading) activity. May be involved in translesional synthesis, in conjunction with the beta clamp from PolIII.</text>
</comment>
<keyword evidence="4" id="KW-0460">Magnesium</keyword>
<name>A0A496PN61_9MICC</name>
<dbReference type="GO" id="GO:0006261">
    <property type="term" value="P:DNA-templated DNA replication"/>
    <property type="evidence" value="ECO:0007669"/>
    <property type="project" value="UniProtKB-UniRule"/>
</dbReference>
<dbReference type="InterPro" id="IPR017961">
    <property type="entry name" value="DNA_pol_Y-fam_little_finger"/>
</dbReference>
<dbReference type="Gene3D" id="3.40.1170.60">
    <property type="match status" value="1"/>
</dbReference>
<dbReference type="InterPro" id="IPR043128">
    <property type="entry name" value="Rev_trsase/Diguanyl_cyclase"/>
</dbReference>
<dbReference type="GO" id="GO:0006281">
    <property type="term" value="P:DNA repair"/>
    <property type="evidence" value="ECO:0007669"/>
    <property type="project" value="UniProtKB-UniRule"/>
</dbReference>
<evidence type="ECO:0000256" key="5">
    <source>
        <dbReference type="SAM" id="MobiDB-lite"/>
    </source>
</evidence>
<dbReference type="GO" id="GO:0003684">
    <property type="term" value="F:damaged DNA binding"/>
    <property type="evidence" value="ECO:0007669"/>
    <property type="project" value="InterPro"/>
</dbReference>
<evidence type="ECO:0000313" key="8">
    <source>
        <dbReference type="Proteomes" id="UP000273119"/>
    </source>
</evidence>
<accession>A0A496PN61</accession>
<evidence type="ECO:0000256" key="3">
    <source>
        <dbReference type="ARBA" id="ARBA00049244"/>
    </source>
</evidence>
<keyword evidence="4 7" id="KW-0808">Transferase</keyword>
<dbReference type="GO" id="GO:0009432">
    <property type="term" value="P:SOS response"/>
    <property type="evidence" value="ECO:0007669"/>
    <property type="project" value="TreeGrafter"/>
</dbReference>
<dbReference type="InterPro" id="IPR050116">
    <property type="entry name" value="DNA_polymerase-Y"/>
</dbReference>
<comment type="cofactor">
    <cofactor evidence="4">
        <name>Mg(2+)</name>
        <dbReference type="ChEBI" id="CHEBI:18420"/>
    </cofactor>
    <text evidence="4">Binds 2 magnesium ions per subunit.</text>
</comment>
<dbReference type="Pfam" id="PF00817">
    <property type="entry name" value="IMS"/>
    <property type="match status" value="1"/>
</dbReference>
<comment type="catalytic activity">
    <reaction evidence="3 4">
        <text>DNA(n) + a 2'-deoxyribonucleoside 5'-triphosphate = DNA(n+1) + diphosphate</text>
        <dbReference type="Rhea" id="RHEA:22508"/>
        <dbReference type="Rhea" id="RHEA-COMP:17339"/>
        <dbReference type="Rhea" id="RHEA-COMP:17340"/>
        <dbReference type="ChEBI" id="CHEBI:33019"/>
        <dbReference type="ChEBI" id="CHEBI:61560"/>
        <dbReference type="ChEBI" id="CHEBI:173112"/>
        <dbReference type="EC" id="2.7.7.7"/>
    </reaction>
</comment>
<dbReference type="InterPro" id="IPR036775">
    <property type="entry name" value="DNA_pol_Y-fam_lit_finger_sf"/>
</dbReference>
<dbReference type="EMBL" id="QQXL01000001">
    <property type="protein sequence ID" value="RKW71973.1"/>
    <property type="molecule type" value="Genomic_DNA"/>
</dbReference>
<comment type="caution">
    <text evidence="4">Lacks conserved residue(s) required for the propagation of feature annotation.</text>
</comment>
<protein>
    <recommendedName>
        <fullName evidence="4">DNA polymerase IV</fullName>
        <shortName evidence="4">Pol IV</shortName>
        <ecNumber evidence="4">2.7.7.7</ecNumber>
    </recommendedName>
</protein>
<dbReference type="InterPro" id="IPR022880">
    <property type="entry name" value="DNApol_IV"/>
</dbReference>
<evidence type="ECO:0000256" key="1">
    <source>
        <dbReference type="ARBA" id="ARBA00010945"/>
    </source>
</evidence>
<dbReference type="PANTHER" id="PTHR11076">
    <property type="entry name" value="DNA REPAIR POLYMERASE UMUC / TRANSFERASE FAMILY MEMBER"/>
    <property type="match status" value="1"/>
</dbReference>
<dbReference type="GO" id="GO:0042276">
    <property type="term" value="P:error-prone translesion synthesis"/>
    <property type="evidence" value="ECO:0007669"/>
    <property type="project" value="TreeGrafter"/>
</dbReference>
<dbReference type="EC" id="2.7.7.7" evidence="4"/>
<dbReference type="InterPro" id="IPR043502">
    <property type="entry name" value="DNA/RNA_pol_sf"/>
</dbReference>
<proteinExistence type="inferred from homology"/>
<evidence type="ECO:0000256" key="4">
    <source>
        <dbReference type="HAMAP-Rule" id="MF_01113"/>
    </source>
</evidence>
<feature type="compositionally biased region" description="Low complexity" evidence="5">
    <location>
        <begin position="387"/>
        <end position="405"/>
    </location>
</feature>
<feature type="binding site" evidence="4">
    <location>
        <position position="94"/>
    </location>
    <ligand>
        <name>Mg(2+)</name>
        <dbReference type="ChEBI" id="CHEBI:18420"/>
    </ligand>
</feature>
<sequence>MDAFFVSVERKDAPELQGVPMIVAHDGERSVVLSASYDVRKLGVHSAQPVSQARRMAPHARLVEPRQGRYHQISGQIMEIFREFTPLVEPVSVDEAFLDLSGALRRWGTPERVAQLIRERIQEQLGLPASVGLAANKFLAKMASGRAKPDGIFSIPPGRVREFLDPLPVGELFGVGAATATTLRPAGFSTAGDLAAADPAQVERLLGRGALKLAALARGMDDREIVLEREEKSLSAEHTYSVDVTDRETLERTVLWLSHRVAERARRAGRVGEVVALKIRWEDFTTLTRQRRLPRPSDAATEIDAAVRELMGALPRPLPPVRLIGVRLDGLAPHGAGLQLSLDQQVDARRDVEATMDQVNARFAGSLSPASLLQPGAGRRAQPTPPAQGSSGHQPGSSPGAQGSG</sequence>
<dbReference type="InterPro" id="IPR001126">
    <property type="entry name" value="UmuC"/>
</dbReference>
<dbReference type="PROSITE" id="PS50173">
    <property type="entry name" value="UMUC"/>
    <property type="match status" value="1"/>
</dbReference>
<dbReference type="Proteomes" id="UP000273119">
    <property type="component" value="Unassembled WGS sequence"/>
</dbReference>
<keyword evidence="4" id="KW-0479">Metal-binding</keyword>
<keyword evidence="4" id="KW-0227">DNA damage</keyword>
<comment type="subunit">
    <text evidence="4">Monomer.</text>
</comment>
<dbReference type="CDD" id="cd03586">
    <property type="entry name" value="PolY_Pol_IV_kappa"/>
    <property type="match status" value="1"/>
</dbReference>
<keyword evidence="4" id="KW-0235">DNA replication</keyword>